<evidence type="ECO:0000313" key="1">
    <source>
        <dbReference type="EMBL" id="KAK3166780.1"/>
    </source>
</evidence>
<name>A0AAE0DF29_9LECA</name>
<protein>
    <submittedName>
        <fullName evidence="1">Uncharacterized protein</fullName>
    </submittedName>
</protein>
<gene>
    <name evidence="1" type="ORF">OEA41_009905</name>
</gene>
<accession>A0AAE0DF29</accession>
<comment type="caution">
    <text evidence="1">The sequence shown here is derived from an EMBL/GenBank/DDBJ whole genome shotgun (WGS) entry which is preliminary data.</text>
</comment>
<proteinExistence type="predicted"/>
<reference evidence="1" key="1">
    <citation type="submission" date="2022-11" db="EMBL/GenBank/DDBJ databases">
        <title>Chromosomal genome sequence assembly and mating type (MAT) locus characterization of the leprose asexual lichenized fungus Lepraria neglecta (Nyl.) Erichsen.</title>
        <authorList>
            <person name="Allen J.L."/>
            <person name="Pfeffer B."/>
        </authorList>
    </citation>
    <scope>NUCLEOTIDE SEQUENCE</scope>
    <source>
        <strain evidence="1">Allen 5258</strain>
    </source>
</reference>
<sequence length="235" mass="26654">MAELRKLDFERFAPEIRLKIYRMLLITRGRRDPVYGEYSTLHPAILRANNKIHKEAAAVLYGENMFSFSCAGRKSEPLWHHPGSKKTCLPRQYSRLITRLHLHIDFKGDDNDPSDRAVMNAFNHTEANVEDACKKLTLNDLKSLTVSFINSYTGGPTMGVFMPGRFPGRPYVGENCLMPLKKVRAVQFKFGTNHMSPTLAAELKAAIMGPKDAGFFADREIKEAEPESDLEDFDE</sequence>
<evidence type="ECO:0000313" key="2">
    <source>
        <dbReference type="Proteomes" id="UP001276659"/>
    </source>
</evidence>
<dbReference type="EMBL" id="JASNWA010000011">
    <property type="protein sequence ID" value="KAK3166780.1"/>
    <property type="molecule type" value="Genomic_DNA"/>
</dbReference>
<dbReference type="AlphaFoldDB" id="A0AAE0DF29"/>
<keyword evidence="2" id="KW-1185">Reference proteome</keyword>
<dbReference type="Proteomes" id="UP001276659">
    <property type="component" value="Unassembled WGS sequence"/>
</dbReference>
<organism evidence="1 2">
    <name type="scientific">Lepraria neglecta</name>
    <dbReference type="NCBI Taxonomy" id="209136"/>
    <lineage>
        <taxon>Eukaryota</taxon>
        <taxon>Fungi</taxon>
        <taxon>Dikarya</taxon>
        <taxon>Ascomycota</taxon>
        <taxon>Pezizomycotina</taxon>
        <taxon>Lecanoromycetes</taxon>
        <taxon>OSLEUM clade</taxon>
        <taxon>Lecanoromycetidae</taxon>
        <taxon>Lecanorales</taxon>
        <taxon>Lecanorineae</taxon>
        <taxon>Stereocaulaceae</taxon>
        <taxon>Lepraria</taxon>
    </lineage>
</organism>